<comment type="function">
    <text evidence="1 15">Converts 2,5-diamino-6-(ribosylamino)-4(3h)-pyrimidinone 5'-phosphate into 5-amino-6-(ribosylamino)-2,4(1h,3h)-pyrimidinedione 5'-phosphate.</text>
</comment>
<feature type="binding site" evidence="17">
    <location>
        <position position="190"/>
    </location>
    <ligand>
        <name>substrate</name>
    </ligand>
</feature>
<dbReference type="NCBIfam" id="TIGR00227">
    <property type="entry name" value="ribD_Cterm"/>
    <property type="match status" value="1"/>
</dbReference>
<gene>
    <name evidence="20" type="primary">ribD</name>
    <name evidence="20" type="ordered locus">Tph_c14050</name>
</gene>
<dbReference type="KEGG" id="tpz:Tph_c14050"/>
<dbReference type="PROSITE" id="PS00903">
    <property type="entry name" value="CYT_DCMP_DEAMINASES_1"/>
    <property type="match status" value="1"/>
</dbReference>
<dbReference type="GO" id="GO:0050661">
    <property type="term" value="F:NADP binding"/>
    <property type="evidence" value="ECO:0007669"/>
    <property type="project" value="InterPro"/>
</dbReference>
<reference evidence="20 21" key="1">
    <citation type="journal article" date="2012" name="BMC Genomics">
        <title>Genome-guided analysis of physiological and morphological traits of the fermentative acetate oxidizer Thermacetogenium phaeum.</title>
        <authorList>
            <person name="Oehler D."/>
            <person name="Poehlein A."/>
            <person name="Leimbach A."/>
            <person name="Muller N."/>
            <person name="Daniel R."/>
            <person name="Gottschalk G."/>
            <person name="Schink B."/>
        </authorList>
    </citation>
    <scope>NUCLEOTIDE SEQUENCE [LARGE SCALE GENOMIC DNA]</scope>
    <source>
        <strain evidence="21">ATCC BAA-254 / DSM 26808 / PB</strain>
    </source>
</reference>
<dbReference type="SUPFAM" id="SSF53927">
    <property type="entry name" value="Cytidine deaminase-like"/>
    <property type="match status" value="1"/>
</dbReference>
<evidence type="ECO:0000256" key="5">
    <source>
        <dbReference type="ARBA" id="ARBA00007417"/>
    </source>
</evidence>
<feature type="binding site" evidence="18">
    <location>
        <position position="56"/>
    </location>
    <ligand>
        <name>Zn(2+)</name>
        <dbReference type="ChEBI" id="CHEBI:29105"/>
        <note>catalytic</note>
    </ligand>
</feature>
<evidence type="ECO:0000256" key="9">
    <source>
        <dbReference type="ARBA" id="ARBA00022833"/>
    </source>
</evidence>
<keyword evidence="12" id="KW-0511">Multifunctional enzyme</keyword>
<evidence type="ECO:0000256" key="17">
    <source>
        <dbReference type="PIRSR" id="PIRSR006769-2"/>
    </source>
</evidence>
<feature type="binding site" evidence="17">
    <location>
        <position position="213"/>
    </location>
    <ligand>
        <name>substrate</name>
    </ligand>
</feature>
<dbReference type="UniPathway" id="UPA00275">
    <property type="reaction ID" value="UER00401"/>
</dbReference>
<evidence type="ECO:0000256" key="3">
    <source>
        <dbReference type="ARBA" id="ARBA00004910"/>
    </source>
</evidence>
<dbReference type="AlphaFoldDB" id="K4LI24"/>
<feature type="domain" description="CMP/dCMP-type deaminase" evidence="19">
    <location>
        <begin position="7"/>
        <end position="129"/>
    </location>
</feature>
<dbReference type="EC" id="3.5.4.26" evidence="15"/>
<comment type="catalytic activity">
    <reaction evidence="14 15">
        <text>2,5-diamino-6-hydroxy-4-(5-phosphoribosylamino)-pyrimidine + H2O + H(+) = 5-amino-6-(5-phospho-D-ribosylamino)uracil + NH4(+)</text>
        <dbReference type="Rhea" id="RHEA:21868"/>
        <dbReference type="ChEBI" id="CHEBI:15377"/>
        <dbReference type="ChEBI" id="CHEBI:15378"/>
        <dbReference type="ChEBI" id="CHEBI:28938"/>
        <dbReference type="ChEBI" id="CHEBI:58453"/>
        <dbReference type="ChEBI" id="CHEBI:58614"/>
        <dbReference type="EC" id="3.5.4.26"/>
    </reaction>
</comment>
<dbReference type="InterPro" id="IPR004794">
    <property type="entry name" value="Eubact_RibD"/>
</dbReference>
<evidence type="ECO:0000256" key="8">
    <source>
        <dbReference type="ARBA" id="ARBA00022801"/>
    </source>
</evidence>
<evidence type="ECO:0000256" key="4">
    <source>
        <dbReference type="ARBA" id="ARBA00005259"/>
    </source>
</evidence>
<comment type="catalytic activity">
    <reaction evidence="13 15">
        <text>5-amino-6-(5-phospho-D-ribitylamino)uracil + NADP(+) = 5-amino-6-(5-phospho-D-ribosylamino)uracil + NADPH + H(+)</text>
        <dbReference type="Rhea" id="RHEA:17845"/>
        <dbReference type="ChEBI" id="CHEBI:15378"/>
        <dbReference type="ChEBI" id="CHEBI:57783"/>
        <dbReference type="ChEBI" id="CHEBI:58349"/>
        <dbReference type="ChEBI" id="CHEBI:58421"/>
        <dbReference type="ChEBI" id="CHEBI:58453"/>
        <dbReference type="EC" id="1.1.1.193"/>
    </reaction>
</comment>
<feature type="binding site" evidence="17">
    <location>
        <position position="174"/>
    </location>
    <ligand>
        <name>substrate</name>
    </ligand>
</feature>
<comment type="cofactor">
    <cofactor evidence="15 18">
        <name>Zn(2+)</name>
        <dbReference type="ChEBI" id="CHEBI:29105"/>
    </cofactor>
    <text evidence="15 18">Binds 1 zinc ion.</text>
</comment>
<dbReference type="PANTHER" id="PTHR38011:SF7">
    <property type="entry name" value="2,5-DIAMINO-6-RIBOSYLAMINO-4(3H)-PYRIMIDINONE 5'-PHOSPHATE REDUCTASE"/>
    <property type="match status" value="1"/>
</dbReference>
<dbReference type="GO" id="GO:0008270">
    <property type="term" value="F:zinc ion binding"/>
    <property type="evidence" value="ECO:0007669"/>
    <property type="project" value="InterPro"/>
</dbReference>
<evidence type="ECO:0000256" key="10">
    <source>
        <dbReference type="ARBA" id="ARBA00022857"/>
    </source>
</evidence>
<evidence type="ECO:0000256" key="15">
    <source>
        <dbReference type="PIRNR" id="PIRNR006769"/>
    </source>
</evidence>
<dbReference type="InterPro" id="IPR002734">
    <property type="entry name" value="RibDG_C"/>
</dbReference>
<dbReference type="PANTHER" id="PTHR38011">
    <property type="entry name" value="DIHYDROFOLATE REDUCTASE FAMILY PROTEIN (AFU_ORTHOLOGUE AFUA_8G06820)"/>
    <property type="match status" value="1"/>
</dbReference>
<dbReference type="Proteomes" id="UP000000467">
    <property type="component" value="Chromosome"/>
</dbReference>
<evidence type="ECO:0000256" key="6">
    <source>
        <dbReference type="ARBA" id="ARBA00022619"/>
    </source>
</evidence>
<dbReference type="InterPro" id="IPR016192">
    <property type="entry name" value="APOBEC/CMP_deaminase_Zn-bd"/>
</dbReference>
<feature type="binding site" evidence="17">
    <location>
        <position position="206"/>
    </location>
    <ligand>
        <name>substrate</name>
    </ligand>
</feature>
<dbReference type="GO" id="GO:0008703">
    <property type="term" value="F:5-amino-6-(5-phosphoribosylamino)uracil reductase activity"/>
    <property type="evidence" value="ECO:0007669"/>
    <property type="project" value="UniProtKB-EC"/>
</dbReference>
<evidence type="ECO:0000259" key="19">
    <source>
        <dbReference type="PROSITE" id="PS51747"/>
    </source>
</evidence>
<keyword evidence="8 15" id="KW-0378">Hydrolase</keyword>
<evidence type="ECO:0000256" key="11">
    <source>
        <dbReference type="ARBA" id="ARBA00023002"/>
    </source>
</evidence>
<proteinExistence type="inferred from homology"/>
<dbReference type="PROSITE" id="PS51747">
    <property type="entry name" value="CYT_DCMP_DEAMINASES_2"/>
    <property type="match status" value="1"/>
</dbReference>
<sequence length="382" mass="41014">MGEESLKQHIRFMSRALELAALGKGKTSPNPMVGAVVVRDDVIIGEGYHMKAGTPHAEVHALRAAGDLAKGSTLYVTLEPCCHYGKTPPCTEAIIKAGIQKVVIATCDPNPLVAGKGIRSLKEAGIEVQVGIMEEEAQRLNEAFFKYIRTGLPYVVLKVAMSLDGKIATCSGDSKWITGEKARLKVQHLRAESDAVMVGIGTVLADDPLLTVRLPDESKRPLRVIVDSSLHLPVDSRLVQTAGEAPVVVAAVPGKYQKDKKLLLEKRGVEVLDMPGEDDMVSIEELLQELGRRGVMTLLLEGGATLNASALQADIVDKFVFFLSPLIIGGKNAPGAFGGSGFDTLDKALRLESLKIERVGEDFLISGYPAGRRVIDTCSRVL</sequence>
<dbReference type="Pfam" id="PF01872">
    <property type="entry name" value="RibD_C"/>
    <property type="match status" value="1"/>
</dbReference>
<dbReference type="HOGENOM" id="CLU_036590_1_2_9"/>
<organism evidence="20 21">
    <name type="scientific">Thermacetogenium phaeum (strain ATCC BAA-254 / DSM 26808 / PB)</name>
    <dbReference type="NCBI Taxonomy" id="1089553"/>
    <lineage>
        <taxon>Bacteria</taxon>
        <taxon>Bacillati</taxon>
        <taxon>Bacillota</taxon>
        <taxon>Clostridia</taxon>
        <taxon>Thermoanaerobacterales</taxon>
        <taxon>Thermoanaerobacteraceae</taxon>
        <taxon>Thermacetogenium</taxon>
    </lineage>
</organism>
<feature type="active site" description="Proton donor" evidence="16">
    <location>
        <position position="58"/>
    </location>
</feature>
<name>K4LI24_THEPS</name>
<feature type="binding site" evidence="17">
    <location>
        <position position="176"/>
    </location>
    <ligand>
        <name>NADP(+)</name>
        <dbReference type="ChEBI" id="CHEBI:58349"/>
    </ligand>
</feature>
<comment type="pathway">
    <text evidence="2 15">Cofactor biosynthesis; riboflavin biosynthesis; 5-amino-6-(D-ribitylamino)uracil from GTP: step 2/4.</text>
</comment>
<dbReference type="SUPFAM" id="SSF53597">
    <property type="entry name" value="Dihydrofolate reductase-like"/>
    <property type="match status" value="1"/>
</dbReference>
<dbReference type="OrthoDB" id="9800865at2"/>
<dbReference type="eggNOG" id="COG0117">
    <property type="taxonomic scope" value="Bacteria"/>
</dbReference>
<evidence type="ECO:0000256" key="14">
    <source>
        <dbReference type="ARBA" id="ARBA00049886"/>
    </source>
</evidence>
<feature type="binding site" evidence="17">
    <location>
        <position position="210"/>
    </location>
    <ligand>
        <name>substrate</name>
    </ligand>
</feature>
<protein>
    <recommendedName>
        <fullName evidence="15">Riboflavin biosynthesis protein RibD</fullName>
    </recommendedName>
    <domain>
        <recommendedName>
            <fullName evidence="15">Diaminohydroxyphosphoribosylaminopyrimidine deaminase</fullName>
            <shortName evidence="15">DRAP deaminase</shortName>
            <ecNumber evidence="15">3.5.4.26</ecNumber>
        </recommendedName>
        <alternativeName>
            <fullName evidence="15">Riboflavin-specific deaminase</fullName>
        </alternativeName>
    </domain>
    <domain>
        <recommendedName>
            <fullName evidence="15">5-amino-6-(5-phosphoribosylamino)uracil reductase</fullName>
            <ecNumber evidence="15">1.1.1.193</ecNumber>
        </recommendedName>
        <alternativeName>
            <fullName evidence="15">HTP reductase</fullName>
        </alternativeName>
    </domain>
</protein>
<dbReference type="GO" id="GO:0008835">
    <property type="term" value="F:diaminohydroxyphosphoribosylaminopyrimidine deaminase activity"/>
    <property type="evidence" value="ECO:0007669"/>
    <property type="project" value="UniProtKB-EC"/>
</dbReference>
<evidence type="ECO:0000256" key="7">
    <source>
        <dbReference type="ARBA" id="ARBA00022723"/>
    </source>
</evidence>
<accession>K4LI24</accession>
<dbReference type="PIRSF" id="PIRSF006769">
    <property type="entry name" value="RibD"/>
    <property type="match status" value="1"/>
</dbReference>
<dbReference type="Pfam" id="PF00383">
    <property type="entry name" value="dCMP_cyt_deam_1"/>
    <property type="match status" value="1"/>
</dbReference>
<feature type="binding site" evidence="17">
    <location>
        <position position="301"/>
    </location>
    <ligand>
        <name>substrate</name>
    </ligand>
</feature>
<dbReference type="STRING" id="1089553.Tph_c14050"/>
<feature type="binding site" evidence="17">
    <location>
        <begin position="303"/>
        <end position="309"/>
    </location>
    <ligand>
        <name>NADP(+)</name>
        <dbReference type="ChEBI" id="CHEBI:58349"/>
    </ligand>
</feature>
<keyword evidence="10 15" id="KW-0521">NADP</keyword>
<evidence type="ECO:0000313" key="20">
    <source>
        <dbReference type="EMBL" id="AFV11615.1"/>
    </source>
</evidence>
<dbReference type="Gene3D" id="3.40.430.10">
    <property type="entry name" value="Dihydrofolate Reductase, subunit A"/>
    <property type="match status" value="1"/>
</dbReference>
<keyword evidence="6 15" id="KW-0686">Riboflavin biosynthesis</keyword>
<feature type="binding site" evidence="18">
    <location>
        <position position="90"/>
    </location>
    <ligand>
        <name>Zn(2+)</name>
        <dbReference type="ChEBI" id="CHEBI:29105"/>
        <note>catalytic</note>
    </ligand>
</feature>
<dbReference type="InterPro" id="IPR050765">
    <property type="entry name" value="Riboflavin_Biosynth_HTPR"/>
</dbReference>
<feature type="binding site" evidence="17">
    <location>
        <position position="202"/>
    </location>
    <ligand>
        <name>NADP(+)</name>
        <dbReference type="ChEBI" id="CHEBI:58349"/>
    </ligand>
</feature>
<dbReference type="EC" id="1.1.1.193" evidence="15"/>
<keyword evidence="11 15" id="KW-0560">Oxidoreductase</keyword>
<evidence type="ECO:0000256" key="16">
    <source>
        <dbReference type="PIRSR" id="PIRSR006769-1"/>
    </source>
</evidence>
<keyword evidence="9 15" id="KW-0862">Zinc</keyword>
<keyword evidence="21" id="KW-1185">Reference proteome</keyword>
<dbReference type="InterPro" id="IPR016193">
    <property type="entry name" value="Cytidine_deaminase-like"/>
</dbReference>
<dbReference type="eggNOG" id="COG1985">
    <property type="taxonomic scope" value="Bacteria"/>
</dbReference>
<comment type="pathway">
    <text evidence="3 15">Cofactor biosynthesis; riboflavin biosynthesis; 5-amino-6-(D-ribitylamino)uracil from GTP: step 3/4.</text>
</comment>
<evidence type="ECO:0000256" key="18">
    <source>
        <dbReference type="PIRSR" id="PIRSR006769-3"/>
    </source>
</evidence>
<dbReference type="RefSeq" id="WP_015050495.1">
    <property type="nucleotide sequence ID" value="NC_018870.1"/>
</dbReference>
<evidence type="ECO:0000256" key="2">
    <source>
        <dbReference type="ARBA" id="ARBA00004882"/>
    </source>
</evidence>
<dbReference type="Gene3D" id="3.40.140.10">
    <property type="entry name" value="Cytidine Deaminase, domain 2"/>
    <property type="match status" value="1"/>
</dbReference>
<evidence type="ECO:0000313" key="21">
    <source>
        <dbReference type="Proteomes" id="UP000000467"/>
    </source>
</evidence>
<dbReference type="CDD" id="cd01284">
    <property type="entry name" value="Riboflavin_deaminase-reductase"/>
    <property type="match status" value="1"/>
</dbReference>
<evidence type="ECO:0000256" key="13">
    <source>
        <dbReference type="ARBA" id="ARBA00049861"/>
    </source>
</evidence>
<feature type="binding site" evidence="17">
    <location>
        <position position="228"/>
    </location>
    <ligand>
        <name>NADP(+)</name>
        <dbReference type="ChEBI" id="CHEBI:58349"/>
    </ligand>
</feature>
<dbReference type="InterPro" id="IPR024072">
    <property type="entry name" value="DHFR-like_dom_sf"/>
</dbReference>
<evidence type="ECO:0000256" key="1">
    <source>
        <dbReference type="ARBA" id="ARBA00002151"/>
    </source>
</evidence>
<dbReference type="GO" id="GO:0009231">
    <property type="term" value="P:riboflavin biosynthetic process"/>
    <property type="evidence" value="ECO:0007669"/>
    <property type="project" value="UniProtKB-UniPathway"/>
</dbReference>
<feature type="binding site" evidence="17">
    <location>
        <position position="160"/>
    </location>
    <ligand>
        <name>NADP(+)</name>
        <dbReference type="ChEBI" id="CHEBI:58349"/>
    </ligand>
</feature>
<dbReference type="InterPro" id="IPR002125">
    <property type="entry name" value="CMP_dCMP_dom"/>
</dbReference>
<dbReference type="InterPro" id="IPR011549">
    <property type="entry name" value="RibD_C"/>
</dbReference>
<dbReference type="EMBL" id="CP003732">
    <property type="protein sequence ID" value="AFV11615.1"/>
    <property type="molecule type" value="Genomic_DNA"/>
</dbReference>
<comment type="similarity">
    <text evidence="4 15">In the N-terminal section; belongs to the cytidine and deoxycytidylate deaminase family.</text>
</comment>
<keyword evidence="7 15" id="KW-0479">Metal-binding</keyword>
<evidence type="ECO:0000256" key="12">
    <source>
        <dbReference type="ARBA" id="ARBA00023268"/>
    </source>
</evidence>
<dbReference type="FunFam" id="3.40.140.10:FF:000025">
    <property type="entry name" value="Riboflavin biosynthesis protein RibD"/>
    <property type="match status" value="1"/>
</dbReference>
<dbReference type="NCBIfam" id="TIGR00326">
    <property type="entry name" value="eubact_ribD"/>
    <property type="match status" value="1"/>
</dbReference>
<comment type="similarity">
    <text evidence="5 15">In the C-terminal section; belongs to the HTP reductase family.</text>
</comment>
<feature type="binding site" evidence="18">
    <location>
        <position position="81"/>
    </location>
    <ligand>
        <name>Zn(2+)</name>
        <dbReference type="ChEBI" id="CHEBI:29105"/>
        <note>catalytic</note>
    </ligand>
</feature>